<dbReference type="InterPro" id="IPR050744">
    <property type="entry name" value="AI-2_Isomerase_LsrG"/>
</dbReference>
<dbReference type="Proteomes" id="UP000263642">
    <property type="component" value="Unassembled WGS sequence"/>
</dbReference>
<dbReference type="AlphaFoldDB" id="A0A3D3R798"/>
<proteinExistence type="predicted"/>
<evidence type="ECO:0000313" key="2">
    <source>
        <dbReference type="EMBL" id="HCO24695.1"/>
    </source>
</evidence>
<keyword evidence="2" id="KW-0560">Oxidoreductase</keyword>
<dbReference type="EMBL" id="DQAY01000106">
    <property type="protein sequence ID" value="HCO24695.1"/>
    <property type="molecule type" value="Genomic_DNA"/>
</dbReference>
<name>A0A3D3R798_9PLAN</name>
<gene>
    <name evidence="2" type="ORF">DIT97_17305</name>
</gene>
<feature type="domain" description="ABM" evidence="1">
    <location>
        <begin position="2"/>
        <end position="99"/>
    </location>
</feature>
<dbReference type="GO" id="GO:0004497">
    <property type="term" value="F:monooxygenase activity"/>
    <property type="evidence" value="ECO:0007669"/>
    <property type="project" value="UniProtKB-KW"/>
</dbReference>
<dbReference type="PANTHER" id="PTHR33336:SF3">
    <property type="entry name" value="ABM DOMAIN-CONTAINING PROTEIN"/>
    <property type="match status" value="1"/>
</dbReference>
<dbReference type="Gene3D" id="3.30.70.100">
    <property type="match status" value="1"/>
</dbReference>
<comment type="caution">
    <text evidence="2">The sequence shown here is derived from an EMBL/GenBank/DDBJ whole genome shotgun (WGS) entry which is preliminary data.</text>
</comment>
<dbReference type="PANTHER" id="PTHR33336">
    <property type="entry name" value="QUINOL MONOOXYGENASE YGIN-RELATED"/>
    <property type="match status" value="1"/>
</dbReference>
<accession>A0A3D3R798</accession>
<protein>
    <submittedName>
        <fullName evidence="2">Antibiotic biosynthesis monooxygenase</fullName>
    </submittedName>
</protein>
<organism evidence="2 3">
    <name type="scientific">Gimesia maris</name>
    <dbReference type="NCBI Taxonomy" id="122"/>
    <lineage>
        <taxon>Bacteria</taxon>
        <taxon>Pseudomonadati</taxon>
        <taxon>Planctomycetota</taxon>
        <taxon>Planctomycetia</taxon>
        <taxon>Planctomycetales</taxon>
        <taxon>Planctomycetaceae</taxon>
        <taxon>Gimesia</taxon>
    </lineage>
</organism>
<reference evidence="2 3" key="1">
    <citation type="journal article" date="2018" name="Nat. Biotechnol.">
        <title>A standardized bacterial taxonomy based on genome phylogeny substantially revises the tree of life.</title>
        <authorList>
            <person name="Parks D.H."/>
            <person name="Chuvochina M."/>
            <person name="Waite D.W."/>
            <person name="Rinke C."/>
            <person name="Skarshewski A."/>
            <person name="Chaumeil P.A."/>
            <person name="Hugenholtz P."/>
        </authorList>
    </citation>
    <scope>NUCLEOTIDE SEQUENCE [LARGE SCALE GENOMIC DNA]</scope>
    <source>
        <strain evidence="2">UBA9375</strain>
    </source>
</reference>
<dbReference type="InterPro" id="IPR011008">
    <property type="entry name" value="Dimeric_a/b-barrel"/>
</dbReference>
<dbReference type="PROSITE" id="PS51725">
    <property type="entry name" value="ABM"/>
    <property type="match status" value="1"/>
</dbReference>
<dbReference type="GO" id="GO:0005829">
    <property type="term" value="C:cytosol"/>
    <property type="evidence" value="ECO:0007669"/>
    <property type="project" value="TreeGrafter"/>
</dbReference>
<evidence type="ECO:0000259" key="1">
    <source>
        <dbReference type="PROSITE" id="PS51725"/>
    </source>
</evidence>
<dbReference type="InterPro" id="IPR007138">
    <property type="entry name" value="ABM_dom"/>
</dbReference>
<evidence type="ECO:0000313" key="3">
    <source>
        <dbReference type="Proteomes" id="UP000263642"/>
    </source>
</evidence>
<dbReference type="SUPFAM" id="SSF54909">
    <property type="entry name" value="Dimeric alpha+beta barrel"/>
    <property type="match status" value="1"/>
</dbReference>
<sequence length="102" mass="11237">MIFVIADIEIAEGKQAAFLEAFHQLVPLVHAEEGCIEYGPAVDEETDIPVQVKNGSQIVTVMEKWESVEALKAHLAAPHMLTYREQVADLVKGTKIKVLKPA</sequence>
<dbReference type="Pfam" id="PF03992">
    <property type="entry name" value="ABM"/>
    <property type="match status" value="1"/>
</dbReference>
<dbReference type="RefSeq" id="WP_154934481.1">
    <property type="nucleotide sequence ID" value="NZ_CAXBMG010000010.1"/>
</dbReference>
<keyword evidence="2" id="KW-0503">Monooxygenase</keyword>